<gene>
    <name evidence="11" type="ORF">DIZ79_17190</name>
</gene>
<feature type="transmembrane region" description="Helical" evidence="8">
    <location>
        <begin position="253"/>
        <end position="273"/>
    </location>
</feature>
<reference evidence="11 12" key="1">
    <citation type="journal article" date="2018" name="ISME J.">
        <title>Endosymbiont genomes yield clues of tubeworm success.</title>
        <authorList>
            <person name="Li Y."/>
            <person name="Liles M.R."/>
            <person name="Halanych K.M."/>
        </authorList>
    </citation>
    <scope>NUCLEOTIDE SEQUENCE [LARGE SCALE GENOMIC DNA]</scope>
    <source>
        <strain evidence="11">A1422</strain>
    </source>
</reference>
<evidence type="ECO:0000256" key="3">
    <source>
        <dbReference type="ARBA" id="ARBA00022448"/>
    </source>
</evidence>
<accession>A0A370DIV8</accession>
<comment type="similarity">
    <text evidence="2 8">Belongs to the ammonia transporter channel (TC 1.A.11.2) family.</text>
</comment>
<comment type="subcellular location">
    <subcellularLocation>
        <location evidence="8">Cell membrane</location>
        <topology evidence="8">Multi-pass membrane protein</topology>
    </subcellularLocation>
    <subcellularLocation>
        <location evidence="1">Membrane</location>
        <topology evidence="1">Multi-pass membrane protein</topology>
    </subcellularLocation>
</comment>
<dbReference type="InterPro" id="IPR024041">
    <property type="entry name" value="NH4_transpt_AmtB-like_dom"/>
</dbReference>
<evidence type="ECO:0000256" key="4">
    <source>
        <dbReference type="ARBA" id="ARBA00022692"/>
    </source>
</evidence>
<feature type="transmembrane region" description="Helical" evidence="8">
    <location>
        <begin position="340"/>
        <end position="363"/>
    </location>
</feature>
<feature type="transmembrane region" description="Helical" evidence="8">
    <location>
        <begin position="310"/>
        <end position="328"/>
    </location>
</feature>
<feature type="transmembrane region" description="Helical" evidence="8">
    <location>
        <begin position="70"/>
        <end position="88"/>
    </location>
</feature>
<feature type="transmembrane region" description="Helical" evidence="8">
    <location>
        <begin position="36"/>
        <end position="58"/>
    </location>
</feature>
<dbReference type="InterPro" id="IPR029020">
    <property type="entry name" value="Ammonium/urea_transptr"/>
</dbReference>
<name>A0A370DIV8_9GAMM</name>
<sequence>MSIVNRSIRAAFGVMTLMSIPAMAVAEEAVMNSANTGWIMTTTALVLFMTLPGLALFYGGLVRTKNVLSVLMQCFAIAGVASIIWFLFGYSLAFGEGNAWIGDFSKVMLSGVGKETLSGDIPESLFMMFQMTFAIITPALIIGGYAERMKFSAMLIFSTVWLILVYIPVTHWVWGGGWLSAMGLYDFAGGIVVHITAGVAALVAAMVLGPRKGFGSAAMMPHNMTMTVTGAGMLWVGWFGFNGGSALASDGSAAMAILVTHVSAAMGAITWVVREWIKFGKPSALGAVTGMVAGLGTITPASGFVGPGGALIIGLLAGAVCFSATNYLKQVLKIDDSLDVFPVHGVGGIMGTLLAGVFSATSLGVFSGYGFAEGIETIGGQVYVQFIGVVATIVFTAVVSYLILKLVDKLVGLRVTEEDEIQGLDVALHEERGYDL</sequence>
<keyword evidence="4 8" id="KW-0812">Transmembrane</keyword>
<keyword evidence="5 8" id="KW-1133">Transmembrane helix</keyword>
<evidence type="ECO:0000256" key="1">
    <source>
        <dbReference type="ARBA" id="ARBA00004141"/>
    </source>
</evidence>
<evidence type="ECO:0000256" key="9">
    <source>
        <dbReference type="SAM" id="SignalP"/>
    </source>
</evidence>
<keyword evidence="9" id="KW-0732">Signal</keyword>
<protein>
    <recommendedName>
        <fullName evidence="8">Ammonium transporter</fullName>
    </recommendedName>
</protein>
<feature type="signal peptide" evidence="9">
    <location>
        <begin position="1"/>
        <end position="26"/>
    </location>
</feature>
<feature type="transmembrane region" description="Helical" evidence="8">
    <location>
        <begin position="383"/>
        <end position="404"/>
    </location>
</feature>
<feature type="transmembrane region" description="Helical" evidence="8">
    <location>
        <begin position="153"/>
        <end position="175"/>
    </location>
</feature>
<evidence type="ECO:0000256" key="2">
    <source>
        <dbReference type="ARBA" id="ARBA00005887"/>
    </source>
</evidence>
<evidence type="ECO:0000256" key="8">
    <source>
        <dbReference type="RuleBase" id="RU362002"/>
    </source>
</evidence>
<dbReference type="Gene3D" id="1.10.3430.10">
    <property type="entry name" value="Ammonium transporter AmtB like domains"/>
    <property type="match status" value="1"/>
</dbReference>
<feature type="chain" id="PRO_5016654690" description="Ammonium transporter" evidence="9">
    <location>
        <begin position="27"/>
        <end position="436"/>
    </location>
</feature>
<evidence type="ECO:0000313" key="11">
    <source>
        <dbReference type="EMBL" id="RDH84294.1"/>
    </source>
</evidence>
<evidence type="ECO:0000313" key="12">
    <source>
        <dbReference type="Proteomes" id="UP000255508"/>
    </source>
</evidence>
<dbReference type="Proteomes" id="UP000255508">
    <property type="component" value="Unassembled WGS sequence"/>
</dbReference>
<dbReference type="GO" id="GO:0008519">
    <property type="term" value="F:ammonium channel activity"/>
    <property type="evidence" value="ECO:0007669"/>
    <property type="project" value="InterPro"/>
</dbReference>
<keyword evidence="7 8" id="KW-0924">Ammonia transport</keyword>
<comment type="caution">
    <text evidence="11">The sequence shown here is derived from an EMBL/GenBank/DDBJ whole genome shotgun (WGS) entry which is preliminary data.</text>
</comment>
<feature type="transmembrane region" description="Helical" evidence="8">
    <location>
        <begin position="125"/>
        <end position="146"/>
    </location>
</feature>
<dbReference type="AlphaFoldDB" id="A0A370DIV8"/>
<organism evidence="11 12">
    <name type="scientific">endosymbiont of Lamellibrachia luymesi</name>
    <dbReference type="NCBI Taxonomy" id="2200907"/>
    <lineage>
        <taxon>Bacteria</taxon>
        <taxon>Pseudomonadati</taxon>
        <taxon>Pseudomonadota</taxon>
        <taxon>Gammaproteobacteria</taxon>
        <taxon>sulfur-oxidizing symbionts</taxon>
    </lineage>
</organism>
<evidence type="ECO:0000256" key="6">
    <source>
        <dbReference type="ARBA" id="ARBA00023136"/>
    </source>
</evidence>
<feature type="transmembrane region" description="Helical" evidence="8">
    <location>
        <begin position="187"/>
        <end position="208"/>
    </location>
</feature>
<evidence type="ECO:0000256" key="5">
    <source>
        <dbReference type="ARBA" id="ARBA00022989"/>
    </source>
</evidence>
<feature type="transmembrane region" description="Helical" evidence="8">
    <location>
        <begin position="285"/>
        <end position="304"/>
    </location>
</feature>
<evidence type="ECO:0000256" key="7">
    <source>
        <dbReference type="ARBA" id="ARBA00023177"/>
    </source>
</evidence>
<dbReference type="InterPro" id="IPR001905">
    <property type="entry name" value="Ammonium_transpt"/>
</dbReference>
<proteinExistence type="inferred from homology"/>
<dbReference type="EMBL" id="QFXD01000307">
    <property type="protein sequence ID" value="RDH84294.1"/>
    <property type="molecule type" value="Genomic_DNA"/>
</dbReference>
<dbReference type="NCBIfam" id="TIGR00836">
    <property type="entry name" value="amt"/>
    <property type="match status" value="1"/>
</dbReference>
<feature type="domain" description="Ammonium transporter AmtB-like" evidence="10">
    <location>
        <begin position="38"/>
        <end position="434"/>
    </location>
</feature>
<keyword evidence="3 8" id="KW-0813">Transport</keyword>
<dbReference type="PANTHER" id="PTHR43029">
    <property type="entry name" value="AMMONIUM TRANSPORTER MEP2"/>
    <property type="match status" value="1"/>
</dbReference>
<dbReference type="InterPro" id="IPR018047">
    <property type="entry name" value="Ammonium_transpt_CS"/>
</dbReference>
<dbReference type="PANTHER" id="PTHR43029:SF10">
    <property type="entry name" value="AMMONIUM TRANSPORTER MEP2"/>
    <property type="match status" value="1"/>
</dbReference>
<dbReference type="SUPFAM" id="SSF111352">
    <property type="entry name" value="Ammonium transporter"/>
    <property type="match status" value="1"/>
</dbReference>
<dbReference type="GO" id="GO:0005886">
    <property type="term" value="C:plasma membrane"/>
    <property type="evidence" value="ECO:0007669"/>
    <property type="project" value="UniProtKB-SubCell"/>
</dbReference>
<evidence type="ECO:0000259" key="10">
    <source>
        <dbReference type="Pfam" id="PF00909"/>
    </source>
</evidence>
<keyword evidence="6 8" id="KW-0472">Membrane</keyword>
<dbReference type="Pfam" id="PF00909">
    <property type="entry name" value="Ammonium_transp"/>
    <property type="match status" value="1"/>
</dbReference>
<dbReference type="PROSITE" id="PS01219">
    <property type="entry name" value="AMMONIUM_TRANSP"/>
    <property type="match status" value="1"/>
</dbReference>
<feature type="transmembrane region" description="Helical" evidence="8">
    <location>
        <begin position="220"/>
        <end position="241"/>
    </location>
</feature>